<organism evidence="1 2">
    <name type="scientific">Cedecea davisae DSM 4568</name>
    <dbReference type="NCBI Taxonomy" id="566551"/>
    <lineage>
        <taxon>Bacteria</taxon>
        <taxon>Pseudomonadati</taxon>
        <taxon>Pseudomonadota</taxon>
        <taxon>Gammaproteobacteria</taxon>
        <taxon>Enterobacterales</taxon>
        <taxon>Enterobacteriaceae</taxon>
        <taxon>Cedecea</taxon>
    </lineage>
</organism>
<reference evidence="1 2" key="1">
    <citation type="submission" date="2013-04" db="EMBL/GenBank/DDBJ databases">
        <authorList>
            <person name="Weinstock G."/>
            <person name="Sodergren E."/>
            <person name="Lobos E.A."/>
            <person name="Fulton L."/>
            <person name="Fulton R."/>
            <person name="Courtney L."/>
            <person name="Fronick C."/>
            <person name="O'Laughlin M."/>
            <person name="Godfrey J."/>
            <person name="Wilson R.M."/>
            <person name="Miner T."/>
            <person name="Farmer C."/>
            <person name="Delehaunty K."/>
            <person name="Cordes M."/>
            <person name="Minx P."/>
            <person name="Tomlinson C."/>
            <person name="Chen J."/>
            <person name="Wollam A."/>
            <person name="Pepin K.H."/>
            <person name="Palsikar V.B."/>
            <person name="Zhang X."/>
            <person name="Suruliraj S."/>
            <person name="Perna N.T."/>
            <person name="Plunkett G."/>
            <person name="Warren W."/>
            <person name="Mitreva M."/>
            <person name="Mardis E.R."/>
            <person name="Wilson R.K."/>
        </authorList>
    </citation>
    <scope>NUCLEOTIDE SEQUENCE [LARGE SCALE GENOMIC DNA]</scope>
    <source>
        <strain evidence="1 2">DSM 4568</strain>
    </source>
</reference>
<protein>
    <submittedName>
        <fullName evidence="1">Uncharacterized protein</fullName>
    </submittedName>
</protein>
<dbReference type="AlphaFoldDB" id="S3INR8"/>
<sequence length="44" mass="4860">MLTLTIAINITFMTVTLFSHQKVNVNNIAIQALRGCTHGTDKTQ</sequence>
<dbReference type="EMBL" id="ATDT01000030">
    <property type="protein sequence ID" value="EPF15438.1"/>
    <property type="molecule type" value="Genomic_DNA"/>
</dbReference>
<evidence type="ECO:0000313" key="2">
    <source>
        <dbReference type="Proteomes" id="UP000014585"/>
    </source>
</evidence>
<proteinExistence type="predicted"/>
<evidence type="ECO:0000313" key="1">
    <source>
        <dbReference type="EMBL" id="EPF15438.1"/>
    </source>
</evidence>
<accession>S3INR8</accession>
<gene>
    <name evidence="1" type="ORF">HMPREF0201_03409</name>
</gene>
<dbReference type="STRING" id="566551.HMPREF0201_03409"/>
<comment type="caution">
    <text evidence="1">The sequence shown here is derived from an EMBL/GenBank/DDBJ whole genome shotgun (WGS) entry which is preliminary data.</text>
</comment>
<name>S3INR8_9ENTR</name>
<dbReference type="Proteomes" id="UP000014585">
    <property type="component" value="Unassembled WGS sequence"/>
</dbReference>
<dbReference type="HOGENOM" id="CLU_3214031_0_0_6"/>